<comment type="caution">
    <text evidence="1">The sequence shown here is derived from an EMBL/GenBank/DDBJ whole genome shotgun (WGS) entry which is preliminary data.</text>
</comment>
<dbReference type="Gene3D" id="1.10.10.10">
    <property type="entry name" value="Winged helix-like DNA-binding domain superfamily/Winged helix DNA-binding domain"/>
    <property type="match status" value="1"/>
</dbReference>
<protein>
    <submittedName>
        <fullName evidence="1">Helix-turn-helix transcriptional regulator</fullName>
    </submittedName>
</protein>
<dbReference type="InterPro" id="IPR036390">
    <property type="entry name" value="WH_DNA-bd_sf"/>
</dbReference>
<dbReference type="InterPro" id="IPR036388">
    <property type="entry name" value="WH-like_DNA-bd_sf"/>
</dbReference>
<evidence type="ECO:0000313" key="2">
    <source>
        <dbReference type="Proteomes" id="UP001597119"/>
    </source>
</evidence>
<organism evidence="1 2">
    <name type="scientific">Halorientalis brevis</name>
    <dbReference type="NCBI Taxonomy" id="1126241"/>
    <lineage>
        <taxon>Archaea</taxon>
        <taxon>Methanobacteriati</taxon>
        <taxon>Methanobacteriota</taxon>
        <taxon>Stenosarchaea group</taxon>
        <taxon>Halobacteria</taxon>
        <taxon>Halobacteriales</taxon>
        <taxon>Haloarculaceae</taxon>
        <taxon>Halorientalis</taxon>
    </lineage>
</organism>
<name>A0ABD6CFU5_9EURY</name>
<proteinExistence type="predicted"/>
<dbReference type="Proteomes" id="UP001597119">
    <property type="component" value="Unassembled WGS sequence"/>
</dbReference>
<evidence type="ECO:0000313" key="1">
    <source>
        <dbReference type="EMBL" id="MFD1588475.1"/>
    </source>
</evidence>
<accession>A0ABD6CFU5</accession>
<dbReference type="AlphaFoldDB" id="A0ABD6CFU5"/>
<keyword evidence="2" id="KW-1185">Reference proteome</keyword>
<dbReference type="EMBL" id="JBHUDJ010000013">
    <property type="protein sequence ID" value="MFD1588475.1"/>
    <property type="molecule type" value="Genomic_DNA"/>
</dbReference>
<gene>
    <name evidence="1" type="ORF">ACFR9U_15960</name>
</gene>
<dbReference type="RefSeq" id="WP_247381924.1">
    <property type="nucleotide sequence ID" value="NZ_JALLGV010000013.1"/>
</dbReference>
<dbReference type="SUPFAM" id="SSF46785">
    <property type="entry name" value="Winged helix' DNA-binding domain"/>
    <property type="match status" value="1"/>
</dbReference>
<sequence length="151" mass="17418">MADVLLPLALLYADRSRQIEGATRFQKLAFLTQKEGDIGERHEFKADKYGPFSPTLAGALKTLETKGYLQRDIRTTQKGNEEYIYSLTNKGRRAIQNLRQDEERDIDSILDAAQQIKQSNNNVPLDRLLRYVYKKFPEYTSESELDLADEI</sequence>
<reference evidence="1 2" key="1">
    <citation type="journal article" date="2019" name="Int. J. Syst. Evol. Microbiol.">
        <title>The Global Catalogue of Microorganisms (GCM) 10K type strain sequencing project: providing services to taxonomists for standard genome sequencing and annotation.</title>
        <authorList>
            <consortium name="The Broad Institute Genomics Platform"/>
            <consortium name="The Broad Institute Genome Sequencing Center for Infectious Disease"/>
            <person name="Wu L."/>
            <person name="Ma J."/>
        </authorList>
    </citation>
    <scope>NUCLEOTIDE SEQUENCE [LARGE SCALE GENOMIC DNA]</scope>
    <source>
        <strain evidence="1 2">CGMCC 1.12125</strain>
    </source>
</reference>